<name>A0A8D9HU76_BRACM</name>
<dbReference type="AlphaFoldDB" id="A0A8D9HU76"/>
<dbReference type="Gramene" id="A04p04260.2_BraZ1">
    <property type="protein sequence ID" value="A04p04260.2_BraZ1.CDS"/>
    <property type="gene ID" value="A04g04260.2_BraZ1"/>
</dbReference>
<evidence type="ECO:0000313" key="1">
    <source>
        <dbReference type="EMBL" id="CAG7905525.1"/>
    </source>
</evidence>
<dbReference type="Proteomes" id="UP000694005">
    <property type="component" value="Chromosome A04"/>
</dbReference>
<gene>
    <name evidence="1" type="ORF">BRAPAZ1V2_A04P04260.2</name>
</gene>
<reference evidence="1 2" key="1">
    <citation type="submission" date="2021-07" db="EMBL/GenBank/DDBJ databases">
        <authorList>
            <consortium name="Genoscope - CEA"/>
            <person name="William W."/>
        </authorList>
    </citation>
    <scope>NUCLEOTIDE SEQUENCE [LARGE SCALE GENOMIC DNA]</scope>
</reference>
<proteinExistence type="predicted"/>
<accession>A0A8D9HU76</accession>
<dbReference type="EMBL" id="LS974620">
    <property type="protein sequence ID" value="CAG7905525.1"/>
    <property type="molecule type" value="Genomic_DNA"/>
</dbReference>
<protein>
    <submittedName>
        <fullName evidence="1">Uncharacterized protein</fullName>
    </submittedName>
</protein>
<evidence type="ECO:0000313" key="2">
    <source>
        <dbReference type="Proteomes" id="UP000694005"/>
    </source>
</evidence>
<sequence length="52" mass="6216">MVLRALPSSTQRWVRLHKYEEKKEKETSLFTRQTGVLNFSQARSEKDSELLY</sequence>
<organism evidence="1 2">
    <name type="scientific">Brassica campestris</name>
    <name type="common">Field mustard</name>
    <dbReference type="NCBI Taxonomy" id="3711"/>
    <lineage>
        <taxon>Eukaryota</taxon>
        <taxon>Viridiplantae</taxon>
        <taxon>Streptophyta</taxon>
        <taxon>Embryophyta</taxon>
        <taxon>Tracheophyta</taxon>
        <taxon>Spermatophyta</taxon>
        <taxon>Magnoliopsida</taxon>
        <taxon>eudicotyledons</taxon>
        <taxon>Gunneridae</taxon>
        <taxon>Pentapetalae</taxon>
        <taxon>rosids</taxon>
        <taxon>malvids</taxon>
        <taxon>Brassicales</taxon>
        <taxon>Brassicaceae</taxon>
        <taxon>Brassiceae</taxon>
        <taxon>Brassica</taxon>
    </lineage>
</organism>